<dbReference type="GO" id="GO:0043546">
    <property type="term" value="F:molybdopterin cofactor binding"/>
    <property type="evidence" value="ECO:0007669"/>
    <property type="project" value="InterPro"/>
</dbReference>
<comment type="similarity">
    <text evidence="1">Belongs to the prokaryotic molybdopterin-containing oxidoreductase family.</text>
</comment>
<dbReference type="SUPFAM" id="SSF50692">
    <property type="entry name" value="ADC-like"/>
    <property type="match status" value="1"/>
</dbReference>
<dbReference type="InterPro" id="IPR006656">
    <property type="entry name" value="Mopterin_OxRdtase"/>
</dbReference>
<evidence type="ECO:0000256" key="1">
    <source>
        <dbReference type="ARBA" id="ARBA00010312"/>
    </source>
</evidence>
<dbReference type="Gene3D" id="2.40.40.20">
    <property type="match status" value="1"/>
</dbReference>
<evidence type="ECO:0000259" key="5">
    <source>
        <dbReference type="PROSITE" id="PS51669"/>
    </source>
</evidence>
<evidence type="ECO:0000313" key="6">
    <source>
        <dbReference type="EMBL" id="HGQ35186.1"/>
    </source>
</evidence>
<dbReference type="InterPro" id="IPR050612">
    <property type="entry name" value="Prok_Mopterin_Oxidored"/>
</dbReference>
<dbReference type="PANTHER" id="PTHR43742">
    <property type="entry name" value="TRIMETHYLAMINE-N-OXIDE REDUCTASE"/>
    <property type="match status" value="1"/>
</dbReference>
<dbReference type="EMBL" id="DTBD01000066">
    <property type="protein sequence ID" value="HGQ65002.1"/>
    <property type="molecule type" value="Genomic_DNA"/>
</dbReference>
<keyword evidence="2" id="KW-0479">Metal-binding</keyword>
<dbReference type="InterPro" id="IPR009010">
    <property type="entry name" value="Asp_de-COase-like_dom_sf"/>
</dbReference>
<keyword evidence="3" id="KW-0408">Iron</keyword>
<dbReference type="Gene3D" id="2.20.25.90">
    <property type="entry name" value="ADC-like domains"/>
    <property type="match status" value="1"/>
</dbReference>
<dbReference type="PROSITE" id="PS51669">
    <property type="entry name" value="4FE4S_MOW_BIS_MGD"/>
    <property type="match status" value="1"/>
</dbReference>
<keyword evidence="4" id="KW-0411">Iron-sulfur</keyword>
<accession>A0A7C4NMI8</accession>
<dbReference type="SMART" id="SM00926">
    <property type="entry name" value="Molybdop_Fe4S4"/>
    <property type="match status" value="1"/>
</dbReference>
<dbReference type="AlphaFoldDB" id="A0A7C4NMI8"/>
<gene>
    <name evidence="7" type="ORF">ENU08_07145</name>
    <name evidence="6" type="ORF">ENU41_00705</name>
</gene>
<dbReference type="CDD" id="cd02775">
    <property type="entry name" value="MopB_CT"/>
    <property type="match status" value="1"/>
</dbReference>
<dbReference type="Gene3D" id="3.40.228.10">
    <property type="entry name" value="Dimethylsulfoxide Reductase, domain 2"/>
    <property type="match status" value="1"/>
</dbReference>
<dbReference type="Pfam" id="PF01568">
    <property type="entry name" value="Molydop_binding"/>
    <property type="match status" value="1"/>
</dbReference>
<dbReference type="GO" id="GO:0046872">
    <property type="term" value="F:metal ion binding"/>
    <property type="evidence" value="ECO:0007669"/>
    <property type="project" value="UniProtKB-KW"/>
</dbReference>
<proteinExistence type="inferred from homology"/>
<dbReference type="EMBL" id="DTCK01000008">
    <property type="protein sequence ID" value="HGQ35186.1"/>
    <property type="molecule type" value="Genomic_DNA"/>
</dbReference>
<evidence type="ECO:0000256" key="2">
    <source>
        <dbReference type="ARBA" id="ARBA00022723"/>
    </source>
</evidence>
<dbReference type="Gene3D" id="3.40.50.740">
    <property type="match status" value="1"/>
</dbReference>
<evidence type="ECO:0000313" key="7">
    <source>
        <dbReference type="EMBL" id="HGQ65002.1"/>
    </source>
</evidence>
<protein>
    <submittedName>
        <fullName evidence="7">Formate dehydrogenase</fullName>
    </submittedName>
</protein>
<evidence type="ECO:0000256" key="4">
    <source>
        <dbReference type="ARBA" id="ARBA00023014"/>
    </source>
</evidence>
<dbReference type="Pfam" id="PF00384">
    <property type="entry name" value="Molybdopterin"/>
    <property type="match status" value="1"/>
</dbReference>
<organism evidence="7">
    <name type="scientific">Ignisphaera aggregans</name>
    <dbReference type="NCBI Taxonomy" id="334771"/>
    <lineage>
        <taxon>Archaea</taxon>
        <taxon>Thermoproteota</taxon>
        <taxon>Thermoprotei</taxon>
        <taxon>Desulfurococcales</taxon>
        <taxon>Desulfurococcaceae</taxon>
        <taxon>Ignisphaera</taxon>
    </lineage>
</organism>
<dbReference type="InterPro" id="IPR006963">
    <property type="entry name" value="Mopterin_OxRdtase_4Fe-4S_dom"/>
</dbReference>
<evidence type="ECO:0000256" key="3">
    <source>
        <dbReference type="ARBA" id="ARBA00023004"/>
    </source>
</evidence>
<name>A0A7C4NMI8_9CREN</name>
<reference evidence="7" key="1">
    <citation type="journal article" date="2020" name="mSystems">
        <title>Genome- and Community-Level Interaction Insights into Carbon Utilization and Element Cycling Functions of Hydrothermarchaeota in Hydrothermal Sediment.</title>
        <authorList>
            <person name="Zhou Z."/>
            <person name="Liu Y."/>
            <person name="Xu W."/>
            <person name="Pan J."/>
            <person name="Luo Z.H."/>
            <person name="Li M."/>
        </authorList>
    </citation>
    <scope>NUCLEOTIDE SEQUENCE [LARGE SCALE GENOMIC DNA]</scope>
    <source>
        <strain evidence="7">SpSt-637</strain>
        <strain evidence="6">SpSt-667</strain>
    </source>
</reference>
<dbReference type="PANTHER" id="PTHR43742:SF6">
    <property type="entry name" value="OXIDOREDUCTASE YYAE-RELATED"/>
    <property type="match status" value="1"/>
</dbReference>
<sequence length="650" mass="73530">MTKEVLISCPRDCYDTCMLRVYVEGSSIVRITANDDKYTQGILCPRAVNDIKRIYSPLRILYPSFNIGGSIFRKIDWDKALEMLTSNLKEILDIYGSEKVLFLEYAGNRGILTRYASRRIWNFIGATQTDRSICNYSGSKALRFVYGSTYGVFPDDIERLNMVIVWGFNPAVSAIHLWKKILEVKDRGGKIITIDVRLTETAKQSTNFIKVKPGSDGYLALGIAKYLLDKGYVNLDFIDKYTYGFDKLVKHLENYRLDIVEMISGVSRINIIEIAEAIASSRNFAIFIGYGLQRRYGGGEIVRSIAILPALLGIHRGFYYSNTDGLQINLALVDGSERWNSGKVVSMERIGEELARGEYKFVYIHLHNPAATLPNASKVIEGLKRDDVFVVVHETHWSDTARYADLVLPAPTFYEKLDVVFSYLHNVVHLNEPAIDPLGEAVGEYQLMCEITKKILLHNYDELCLDPYKIFELALGKENTEKLFNKGYVKLKPRPKDVYQTPSGRIELYSILAKKEGLSPLPTPLKGDPLEENELLLITSAHPSYIHTQFEDVYGVNYGEIHISSEDAQKLSLATGDIIEVYNEKGSAILKVKVDLNLSKGVAWLPRQTYTYDGKRINVILNDGVDIYGGATLNSTRIRIKPLRTHKSNY</sequence>
<dbReference type="GO" id="GO:0016491">
    <property type="term" value="F:oxidoreductase activity"/>
    <property type="evidence" value="ECO:0007669"/>
    <property type="project" value="InterPro"/>
</dbReference>
<dbReference type="Gene3D" id="3.30.2070.10">
    <property type="entry name" value="Formate dehydrogenase/DMSO reductase"/>
    <property type="match status" value="1"/>
</dbReference>
<comment type="caution">
    <text evidence="7">The sequence shown here is derived from an EMBL/GenBank/DDBJ whole genome shotgun (WGS) entry which is preliminary data.</text>
</comment>
<dbReference type="SUPFAM" id="SSF53706">
    <property type="entry name" value="Formate dehydrogenase/DMSO reductase, domains 1-3"/>
    <property type="match status" value="1"/>
</dbReference>
<dbReference type="GO" id="GO:0051536">
    <property type="term" value="F:iron-sulfur cluster binding"/>
    <property type="evidence" value="ECO:0007669"/>
    <property type="project" value="UniProtKB-KW"/>
</dbReference>
<feature type="domain" description="4Fe-4S Mo/W bis-MGD-type" evidence="5">
    <location>
        <begin position="2"/>
        <end position="58"/>
    </location>
</feature>
<dbReference type="InterPro" id="IPR006657">
    <property type="entry name" value="MoPterin_dinucl-bd_dom"/>
</dbReference>